<proteinExistence type="inferred from homology"/>
<protein>
    <recommendedName>
        <fullName evidence="6">Prolyl endopeptidase</fullName>
        <ecNumber evidence="6">3.4.21.-</ecNumber>
    </recommendedName>
</protein>
<dbReference type="InterPro" id="IPR001375">
    <property type="entry name" value="Peptidase_S9_cat"/>
</dbReference>
<dbReference type="PANTHER" id="PTHR11757">
    <property type="entry name" value="PROTEASE FAMILY S9A OLIGOPEPTIDASE"/>
    <property type="match status" value="1"/>
</dbReference>
<dbReference type="InterPro" id="IPR023302">
    <property type="entry name" value="Pept_S9A_N"/>
</dbReference>
<dbReference type="InterPro" id="IPR002470">
    <property type="entry name" value="Peptidase_S9A"/>
</dbReference>
<dbReference type="PANTHER" id="PTHR11757:SF19">
    <property type="entry name" value="PROLYL ENDOPEPTIDASE-LIKE"/>
    <property type="match status" value="1"/>
</dbReference>
<feature type="domain" description="Peptidase S9 prolyl oligopeptidase catalytic" evidence="7">
    <location>
        <begin position="602"/>
        <end position="830"/>
    </location>
</feature>
<evidence type="ECO:0000256" key="4">
    <source>
        <dbReference type="ARBA" id="ARBA00022825"/>
    </source>
</evidence>
<evidence type="ECO:0000313" key="9">
    <source>
        <dbReference type="EMBL" id="KAH6599506.1"/>
    </source>
</evidence>
<accession>A0ABQ8FJU0</accession>
<keyword evidence="2 6" id="KW-0645">Protease</keyword>
<comment type="function">
    <text evidence="5">Serine peptidase whose precise substrate specificity remains unclear. Does not cleave peptides after a arginine or lysine residue. Regulates trans-Golgi network morphology and sorting by regulating the membrane binding of the AP-1 complex. May play a role in the regulation of synaptic vesicle exocytosis.</text>
</comment>
<evidence type="ECO:0000256" key="5">
    <source>
        <dbReference type="ARBA" id="ARBA00045448"/>
    </source>
</evidence>
<dbReference type="EMBL" id="JAFCIX010000064">
    <property type="protein sequence ID" value="KAH6599506.1"/>
    <property type="molecule type" value="Genomic_DNA"/>
</dbReference>
<reference evidence="9 10" key="1">
    <citation type="submission" date="2021-02" db="EMBL/GenBank/DDBJ databases">
        <title>Variation within the Batrachochytrium salamandrivorans European outbreak.</title>
        <authorList>
            <person name="Kelly M."/>
            <person name="Pasmans F."/>
            <person name="Shea T.P."/>
            <person name="Munoz J.F."/>
            <person name="Carranza S."/>
            <person name="Cuomo C.A."/>
            <person name="Martel A."/>
        </authorList>
    </citation>
    <scope>NUCLEOTIDE SEQUENCE [LARGE SCALE GENOMIC DNA]</scope>
    <source>
        <strain evidence="9 10">AMFP18/2</strain>
    </source>
</reference>
<dbReference type="InterPro" id="IPR051543">
    <property type="entry name" value="Serine_Peptidase_S9A"/>
</dbReference>
<evidence type="ECO:0000256" key="2">
    <source>
        <dbReference type="ARBA" id="ARBA00022670"/>
    </source>
</evidence>
<dbReference type="Pfam" id="PF00326">
    <property type="entry name" value="Peptidase_S9"/>
    <property type="match status" value="1"/>
</dbReference>
<keyword evidence="10" id="KW-1185">Reference proteome</keyword>
<keyword evidence="4 6" id="KW-0720">Serine protease</keyword>
<dbReference type="Gene3D" id="2.130.10.120">
    <property type="entry name" value="Prolyl oligopeptidase, N-terminal domain"/>
    <property type="match status" value="1"/>
</dbReference>
<sequence length="833" mass="94993">MFIVFKRRYHWADASLVIAALCLITILSFTLTFLAGPLQATELFAHAKLLWINPHTRAGPPVAEPRPTTTVLHNVSLVDDYAWLRWIDTDPAARRYLLEENDYAQSYLDKLAPLRENLASELLDQPRKDAISNGCLPKDANMSSFWEHGDFLYWTTFGDAGPHPIYKRRPLLNNLGCHFSTDIRNTSSVLSDELFEEVVLDLNTLLSPSVPYYYMGVVEVNPFLPNLLAYSIDLVGSERYTIRVRDINTGSDLQLPLIENTYYSARWLHDQDNHDAPHWLYFNIVDEFYGTPMSIQRICAWNCPESHTYALNRAPEVVFTEMDISFTTELSSSTDNVHVFIKVVGQVTSELHVILGSLHVGRIVCIFPRQPSIFYEADHYQGSLIIRTNSEDSPNFRIIKVLLSALLDDRVENTHVGYDVIMPHSPSRFVEKVEVLMHHMVVWFWKDGLRQLCLSDLQLSHMECKDVSFESSSHPDTLVYSLLPGTVSDIEARLFRSHTSMYFLYTRSSFLEPPTVFCVNLSSPDSVPIPIYQSSHPIVNFDQYSQRRLWIPIPHDGNNTLQMPVTILFRKDDEGEGAWPSQPRPTLIIAYGAYGDFQESGFSEDFFPLVDRGVLIAICHPRGDGDMGSAWHTDGKFENKGNTFTDTRRCLEGLVNAGYSKPGSIALKARSAGGLIAGNAISWKWETTDLMVKAVIAQVPFVDPIFDLLDESVPWTAFEWFEWGSPENYTIFKSMMQYSPYLNMQVGPQPAVLVTTGLTDPRVPFWEPAKFVAKLRTFKTNEEDRNRPQHRVNTSSPLLLRVYPAGHFSTMDETTRVNELVEWYSFLLHQILE</sequence>
<evidence type="ECO:0000256" key="3">
    <source>
        <dbReference type="ARBA" id="ARBA00022801"/>
    </source>
</evidence>
<dbReference type="Pfam" id="PF02897">
    <property type="entry name" value="Peptidase_S9_N"/>
    <property type="match status" value="1"/>
</dbReference>
<name>A0ABQ8FJU0_9FUNG</name>
<keyword evidence="3 6" id="KW-0378">Hydrolase</keyword>
<dbReference type="PRINTS" id="PR00862">
    <property type="entry name" value="PROLIGOPTASE"/>
</dbReference>
<evidence type="ECO:0000256" key="1">
    <source>
        <dbReference type="ARBA" id="ARBA00005228"/>
    </source>
</evidence>
<comment type="similarity">
    <text evidence="1 6">Belongs to the peptidase S9A family.</text>
</comment>
<dbReference type="SUPFAM" id="SSF53474">
    <property type="entry name" value="alpha/beta-Hydrolases"/>
    <property type="match status" value="1"/>
</dbReference>
<gene>
    <name evidence="9" type="ORF">BASA50_003017</name>
</gene>
<dbReference type="EC" id="3.4.21.-" evidence="6"/>
<evidence type="ECO:0000313" key="10">
    <source>
        <dbReference type="Proteomes" id="UP001648503"/>
    </source>
</evidence>
<evidence type="ECO:0000259" key="7">
    <source>
        <dbReference type="Pfam" id="PF00326"/>
    </source>
</evidence>
<dbReference type="Gene3D" id="3.40.50.1820">
    <property type="entry name" value="alpha/beta hydrolase"/>
    <property type="match status" value="1"/>
</dbReference>
<comment type="caution">
    <text evidence="9">The sequence shown here is derived from an EMBL/GenBank/DDBJ whole genome shotgun (WGS) entry which is preliminary data.</text>
</comment>
<evidence type="ECO:0000256" key="6">
    <source>
        <dbReference type="RuleBase" id="RU368024"/>
    </source>
</evidence>
<evidence type="ECO:0000259" key="8">
    <source>
        <dbReference type="Pfam" id="PF02897"/>
    </source>
</evidence>
<dbReference type="SUPFAM" id="SSF50993">
    <property type="entry name" value="Peptidase/esterase 'gauge' domain"/>
    <property type="match status" value="1"/>
</dbReference>
<dbReference type="Proteomes" id="UP001648503">
    <property type="component" value="Unassembled WGS sequence"/>
</dbReference>
<feature type="domain" description="Peptidase S9A N-terminal" evidence="8">
    <location>
        <begin position="60"/>
        <end position="526"/>
    </location>
</feature>
<organism evidence="9 10">
    <name type="scientific">Batrachochytrium salamandrivorans</name>
    <dbReference type="NCBI Taxonomy" id="1357716"/>
    <lineage>
        <taxon>Eukaryota</taxon>
        <taxon>Fungi</taxon>
        <taxon>Fungi incertae sedis</taxon>
        <taxon>Chytridiomycota</taxon>
        <taxon>Chytridiomycota incertae sedis</taxon>
        <taxon>Chytridiomycetes</taxon>
        <taxon>Rhizophydiales</taxon>
        <taxon>Rhizophydiales incertae sedis</taxon>
        <taxon>Batrachochytrium</taxon>
    </lineage>
</organism>
<dbReference type="InterPro" id="IPR029058">
    <property type="entry name" value="AB_hydrolase_fold"/>
</dbReference>